<dbReference type="Gene3D" id="3.40.50.1980">
    <property type="entry name" value="Nitrogenase molybdenum iron protein domain"/>
    <property type="match status" value="2"/>
</dbReference>
<organism evidence="6">
    <name type="scientific">Enterococcus casseliflavus</name>
    <name type="common">Enterococcus flavescens</name>
    <dbReference type="NCBI Taxonomy" id="37734"/>
    <lineage>
        <taxon>Bacteria</taxon>
        <taxon>Bacillati</taxon>
        <taxon>Bacillota</taxon>
        <taxon>Bacilli</taxon>
        <taxon>Lactobacillales</taxon>
        <taxon>Enterococcaceae</taxon>
        <taxon>Enterococcus</taxon>
    </lineage>
</organism>
<keyword evidence="2 4" id="KW-0813">Transport</keyword>
<evidence type="ECO:0000313" key="6">
    <source>
        <dbReference type="EMBL" id="VYT61796.1"/>
    </source>
</evidence>
<gene>
    <name evidence="6" type="primary">znuA_2</name>
    <name evidence="6" type="ORF">ECLFYP2_01170</name>
</gene>
<keyword evidence="3" id="KW-0732">Signal</keyword>
<dbReference type="PRINTS" id="PR00691">
    <property type="entry name" value="ADHESINB"/>
</dbReference>
<evidence type="ECO:0000256" key="4">
    <source>
        <dbReference type="RuleBase" id="RU003512"/>
    </source>
</evidence>
<dbReference type="PANTHER" id="PTHR42953">
    <property type="entry name" value="HIGH-AFFINITY ZINC UPTAKE SYSTEM PROTEIN ZNUA-RELATED"/>
    <property type="match status" value="1"/>
</dbReference>
<sequence>MEGEIPMKKILLTTALLLGGVLLGACGQQEATSQSSDTEKLSIVTTFYPMYEFTKEVVGNAAEVSLLIPAGTEPHDYEPSAKDMTKIMDADAFVYNSPELETWVASLTDSVDPEQTAVIEAAKNIQLVEGTEEEDHDAHDHESEDSHEGHDHTYDPHVWTDPVLAIQEVETIRDDLIAKFPEQKATFTENAAAYIEKLSALDEAYQAALKDATQRTFVTQHAAFGYLARQYDLVEESISGISPDQEPTPSRLAELKEYVEEKQVKVIYFEENASSKVAETLASETGVELAVLNPLESLTQEQMDNGETYLSVMEDNLAALQKSIH</sequence>
<dbReference type="Pfam" id="PF01297">
    <property type="entry name" value="ZnuA"/>
    <property type="match status" value="1"/>
</dbReference>
<name>A0A6N2Y7A7_ENTCA</name>
<dbReference type="InterPro" id="IPR006128">
    <property type="entry name" value="Lipoprotein_PsaA-like"/>
</dbReference>
<evidence type="ECO:0000256" key="1">
    <source>
        <dbReference type="ARBA" id="ARBA00011028"/>
    </source>
</evidence>
<dbReference type="InterPro" id="IPR006127">
    <property type="entry name" value="ZnuA-like"/>
</dbReference>
<protein>
    <submittedName>
        <fullName evidence="6">High-affinity zinc uptake system binding-protein ZnuA</fullName>
    </submittedName>
</protein>
<accession>A0A6N2Y7A7</accession>
<dbReference type="GO" id="GO:0046872">
    <property type="term" value="F:metal ion binding"/>
    <property type="evidence" value="ECO:0007669"/>
    <property type="project" value="InterPro"/>
</dbReference>
<dbReference type="PRINTS" id="PR00690">
    <property type="entry name" value="ADHESNFAMILY"/>
</dbReference>
<dbReference type="InterPro" id="IPR006129">
    <property type="entry name" value="AdhesinB"/>
</dbReference>
<dbReference type="AlphaFoldDB" id="A0A6N2Y7A7"/>
<dbReference type="CDD" id="cd01017">
    <property type="entry name" value="AdcA"/>
    <property type="match status" value="1"/>
</dbReference>
<dbReference type="PANTHER" id="PTHR42953:SF3">
    <property type="entry name" value="HIGH-AFFINITY ZINC UPTAKE SYSTEM PROTEIN ZNUA"/>
    <property type="match status" value="1"/>
</dbReference>
<reference evidence="6" key="1">
    <citation type="submission" date="2019-11" db="EMBL/GenBank/DDBJ databases">
        <authorList>
            <person name="Feng L."/>
        </authorList>
    </citation>
    <scope>NUCLEOTIDE SEQUENCE</scope>
    <source>
        <strain evidence="6">ECasseliflavusLFYP2</strain>
    </source>
</reference>
<dbReference type="GO" id="GO:0030001">
    <property type="term" value="P:metal ion transport"/>
    <property type="evidence" value="ECO:0007669"/>
    <property type="project" value="InterPro"/>
</dbReference>
<evidence type="ECO:0000256" key="2">
    <source>
        <dbReference type="ARBA" id="ARBA00022448"/>
    </source>
</evidence>
<dbReference type="GO" id="GO:0007155">
    <property type="term" value="P:cell adhesion"/>
    <property type="evidence" value="ECO:0007669"/>
    <property type="project" value="InterPro"/>
</dbReference>
<evidence type="ECO:0000256" key="3">
    <source>
        <dbReference type="ARBA" id="ARBA00022729"/>
    </source>
</evidence>
<proteinExistence type="inferred from homology"/>
<evidence type="ECO:0000256" key="5">
    <source>
        <dbReference type="SAM" id="MobiDB-lite"/>
    </source>
</evidence>
<feature type="compositionally biased region" description="Basic and acidic residues" evidence="5">
    <location>
        <begin position="136"/>
        <end position="153"/>
    </location>
</feature>
<dbReference type="EMBL" id="CACRTX010000002">
    <property type="protein sequence ID" value="VYT61796.1"/>
    <property type="molecule type" value="Genomic_DNA"/>
</dbReference>
<dbReference type="SUPFAM" id="SSF53807">
    <property type="entry name" value="Helical backbone' metal receptor"/>
    <property type="match status" value="1"/>
</dbReference>
<feature type="region of interest" description="Disordered" evidence="5">
    <location>
        <begin position="127"/>
        <end position="153"/>
    </location>
</feature>
<comment type="similarity">
    <text evidence="1 4">Belongs to the bacterial solute-binding protein 9 family.</text>
</comment>
<dbReference type="InterPro" id="IPR050492">
    <property type="entry name" value="Bact_metal-bind_prot9"/>
</dbReference>